<dbReference type="GO" id="GO:0005737">
    <property type="term" value="C:cytoplasm"/>
    <property type="evidence" value="ECO:0007669"/>
    <property type="project" value="InterPro"/>
</dbReference>
<dbReference type="Pfam" id="PF06189">
    <property type="entry name" value="5-nucleotidase"/>
    <property type="match status" value="1"/>
</dbReference>
<evidence type="ECO:0000313" key="2">
    <source>
        <dbReference type="Proteomes" id="UP001152795"/>
    </source>
</evidence>
<organism evidence="1 2">
    <name type="scientific">Paramuricea clavata</name>
    <name type="common">Red gorgonian</name>
    <name type="synonym">Violescent sea-whip</name>
    <dbReference type="NCBI Taxonomy" id="317549"/>
    <lineage>
        <taxon>Eukaryota</taxon>
        <taxon>Metazoa</taxon>
        <taxon>Cnidaria</taxon>
        <taxon>Anthozoa</taxon>
        <taxon>Octocorallia</taxon>
        <taxon>Malacalcyonacea</taxon>
        <taxon>Plexauridae</taxon>
        <taxon>Paramuricea</taxon>
    </lineage>
</organism>
<accession>A0A7D9E0Q3</accession>
<name>A0A7D9E0Q3_PARCT</name>
<dbReference type="InterPro" id="IPR010394">
    <property type="entry name" value="5-nucleotidase"/>
</dbReference>
<dbReference type="OrthoDB" id="9994138at2759"/>
<dbReference type="EMBL" id="CACRXK020003271">
    <property type="protein sequence ID" value="CAB3998120.1"/>
    <property type="molecule type" value="Genomic_DNA"/>
</dbReference>
<keyword evidence="2" id="KW-1185">Reference proteome</keyword>
<dbReference type="Proteomes" id="UP001152795">
    <property type="component" value="Unassembled WGS sequence"/>
</dbReference>
<gene>
    <name evidence="1" type="ORF">PACLA_8A026196</name>
</gene>
<reference evidence="1" key="1">
    <citation type="submission" date="2020-04" db="EMBL/GenBank/DDBJ databases">
        <authorList>
            <person name="Alioto T."/>
            <person name="Alioto T."/>
            <person name="Gomez Garrido J."/>
        </authorList>
    </citation>
    <scope>NUCLEOTIDE SEQUENCE</scope>
    <source>
        <strain evidence="1">A484AB</strain>
    </source>
</reference>
<evidence type="ECO:0000313" key="1">
    <source>
        <dbReference type="EMBL" id="CAB3998120.1"/>
    </source>
</evidence>
<protein>
    <submittedName>
        <fullName evidence="1">5 -nucleotidase</fullName>
    </submittedName>
</protein>
<dbReference type="GO" id="GO:0009117">
    <property type="term" value="P:nucleotide metabolic process"/>
    <property type="evidence" value="ECO:0007669"/>
    <property type="project" value="InterPro"/>
</dbReference>
<dbReference type="GO" id="GO:0000287">
    <property type="term" value="F:magnesium ion binding"/>
    <property type="evidence" value="ECO:0007669"/>
    <property type="project" value="InterPro"/>
</dbReference>
<sequence length="69" mass="7539">KTPSLDWVGAFDRLIVQRMALTGGASPVDYLKAFNITLFLTSEEKDVEEALKQGEEKGFLSLSSLCACV</sequence>
<proteinExistence type="predicted"/>
<dbReference type="GO" id="GO:0000166">
    <property type="term" value="F:nucleotide binding"/>
    <property type="evidence" value="ECO:0007669"/>
    <property type="project" value="InterPro"/>
</dbReference>
<comment type="caution">
    <text evidence="1">The sequence shown here is derived from an EMBL/GenBank/DDBJ whole genome shotgun (WGS) entry which is preliminary data.</text>
</comment>
<dbReference type="GO" id="GO:0008253">
    <property type="term" value="F:5'-nucleotidase activity"/>
    <property type="evidence" value="ECO:0007669"/>
    <property type="project" value="InterPro"/>
</dbReference>
<feature type="non-terminal residue" evidence="1">
    <location>
        <position position="1"/>
    </location>
</feature>
<dbReference type="AlphaFoldDB" id="A0A7D9E0Q3"/>